<evidence type="ECO:0000256" key="1">
    <source>
        <dbReference type="ARBA" id="ARBA00000185"/>
    </source>
</evidence>
<dbReference type="InterPro" id="IPR034136">
    <property type="entry name" value="TOPRIM_Topo6A/Spo11"/>
</dbReference>
<comment type="similarity">
    <text evidence="3 10">Belongs to the TOP6A family.</text>
</comment>
<dbReference type="InterPro" id="IPR013049">
    <property type="entry name" value="Spo11/TopoVI_A_N"/>
</dbReference>
<dbReference type="Pfam" id="PF21180">
    <property type="entry name" value="TOP6A-Spo11_Toprim"/>
    <property type="match status" value="1"/>
</dbReference>
<dbReference type="GO" id="GO:0000228">
    <property type="term" value="C:nuclear chromosome"/>
    <property type="evidence" value="ECO:0007669"/>
    <property type="project" value="TreeGrafter"/>
</dbReference>
<evidence type="ECO:0000259" key="12">
    <source>
        <dbReference type="Pfam" id="PF21180"/>
    </source>
</evidence>
<dbReference type="KEGG" id="pif:PITG_00175"/>
<dbReference type="PROSITE" id="PS52041">
    <property type="entry name" value="TOPO_IIB"/>
    <property type="match status" value="1"/>
</dbReference>
<evidence type="ECO:0000256" key="10">
    <source>
        <dbReference type="PROSITE-ProRule" id="PRU01385"/>
    </source>
</evidence>
<comment type="catalytic activity">
    <reaction evidence="1 10">
        <text>ATP-dependent breakage, passage and rejoining of double-stranded DNA.</text>
        <dbReference type="EC" id="5.6.2.2"/>
    </reaction>
</comment>
<dbReference type="EC" id="5.6.2.2" evidence="4"/>
<dbReference type="Pfam" id="PF04406">
    <property type="entry name" value="TP6A_N"/>
    <property type="match status" value="1"/>
</dbReference>
<sequence length="349" mass="38821">MATGQEAMAKTTPSIITREDVLLRIEALAAEFLETLSTGKVLELEALKRHSSAMIYDHENQRQTHGNETRLVKLNRQGGRRYTGIWLILQTAHALLAENKTATQRDVYYLHPFFKGQNEADEAILDAGSILGIPRGSMNIVAATKGCFTGDISILVRIHRNGNWRQFGSGEEVSITHELLQIKPHDIEDKFFETVPSILITGRGFPDLATRAFVNLLSNALGIPVLGLCDCNPFGLSIMLTYKLGSARMPLDSLRYAVDIKWVGVRPSQVSHLGLPTSSFKALTRKDLAVADSLMRASFIQANAFFKDEVQMWLGDALPWKIELEALYSSGFTFLTSFLQDCIENGNYL</sequence>
<keyword evidence="8 10" id="KW-0238">DNA-binding</keyword>
<dbReference type="STRING" id="403677.D0MT30"/>
<dbReference type="InterPro" id="IPR036388">
    <property type="entry name" value="WH-like_DNA-bd_sf"/>
</dbReference>
<dbReference type="OrthoDB" id="5377392at2759"/>
<evidence type="ECO:0000256" key="8">
    <source>
        <dbReference type="ARBA" id="ARBA00023125"/>
    </source>
</evidence>
<evidence type="ECO:0000256" key="5">
    <source>
        <dbReference type="ARBA" id="ARBA00022723"/>
    </source>
</evidence>
<dbReference type="GO" id="GO:0000706">
    <property type="term" value="P:meiotic DNA double-strand break processing"/>
    <property type="evidence" value="ECO:0007669"/>
    <property type="project" value="TreeGrafter"/>
</dbReference>
<dbReference type="PRINTS" id="PR01550">
    <property type="entry name" value="TOP6AFAMILY"/>
</dbReference>
<dbReference type="AlphaFoldDB" id="D0MT30"/>
<dbReference type="Proteomes" id="UP000006643">
    <property type="component" value="Unassembled WGS sequence"/>
</dbReference>
<dbReference type="HOGENOM" id="CLU_037229_1_2_1"/>
<name>D0MT30_PHYIT</name>
<dbReference type="GO" id="GO:0003918">
    <property type="term" value="F:DNA topoisomerase type II (double strand cut, ATP-hydrolyzing) activity"/>
    <property type="evidence" value="ECO:0007669"/>
    <property type="project" value="UniProtKB-UniRule"/>
</dbReference>
<dbReference type="GO" id="GO:0003677">
    <property type="term" value="F:DNA binding"/>
    <property type="evidence" value="ECO:0007669"/>
    <property type="project" value="UniProtKB-UniRule"/>
</dbReference>
<dbReference type="GO" id="GO:0042138">
    <property type="term" value="P:meiotic DNA double-strand break formation"/>
    <property type="evidence" value="ECO:0007669"/>
    <property type="project" value="TreeGrafter"/>
</dbReference>
<dbReference type="Gene3D" id="1.10.10.10">
    <property type="entry name" value="Winged helix-like DNA-binding domain superfamily/Winged helix DNA-binding domain"/>
    <property type="match status" value="1"/>
</dbReference>
<dbReference type="PANTHER" id="PTHR10848:SF0">
    <property type="entry name" value="MEIOTIC RECOMBINATION PROTEIN SPO11"/>
    <property type="match status" value="1"/>
</dbReference>
<gene>
    <name evidence="13" type="ORF">PITG_00175</name>
</gene>
<dbReference type="eggNOG" id="KOG2795">
    <property type="taxonomic scope" value="Eukaryota"/>
</dbReference>
<evidence type="ECO:0000256" key="3">
    <source>
        <dbReference type="ARBA" id="ARBA00006559"/>
    </source>
</evidence>
<dbReference type="InParanoid" id="D0MT30"/>
<keyword evidence="7 10" id="KW-0799">Topoisomerase</keyword>
<dbReference type="CDD" id="cd00223">
    <property type="entry name" value="TOPRIM_TopoIIB_SPO"/>
    <property type="match status" value="1"/>
</dbReference>
<evidence type="ECO:0000313" key="13">
    <source>
        <dbReference type="EMBL" id="EEY57614.1"/>
    </source>
</evidence>
<keyword evidence="9 10" id="KW-0413">Isomerase</keyword>
<feature type="active site" description="O-(5'-phospho-DNA)-tyrosine intermediate" evidence="10">
    <location>
        <position position="109"/>
    </location>
</feature>
<dbReference type="GO" id="GO:0046872">
    <property type="term" value="F:metal ion binding"/>
    <property type="evidence" value="ECO:0007669"/>
    <property type="project" value="UniProtKB-KW"/>
</dbReference>
<reference evidence="14" key="1">
    <citation type="journal article" date="2009" name="Nature">
        <title>Genome sequence and analysis of the Irish potato famine pathogen Phytophthora infestans.</title>
        <authorList>
            <consortium name="The Broad Institute Genome Sequencing Platform"/>
            <person name="Haas B.J."/>
            <person name="Kamoun S."/>
            <person name="Zody M.C."/>
            <person name="Jiang R.H."/>
            <person name="Handsaker R.E."/>
            <person name="Cano L.M."/>
            <person name="Grabherr M."/>
            <person name="Kodira C.D."/>
            <person name="Raffaele S."/>
            <person name="Torto-Alalibo T."/>
            <person name="Bozkurt T.O."/>
            <person name="Ah-Fong A.M."/>
            <person name="Alvarado L."/>
            <person name="Anderson V.L."/>
            <person name="Armstrong M.R."/>
            <person name="Avrova A."/>
            <person name="Baxter L."/>
            <person name="Beynon J."/>
            <person name="Boevink P.C."/>
            <person name="Bollmann S.R."/>
            <person name="Bos J.I."/>
            <person name="Bulone V."/>
            <person name="Cai G."/>
            <person name="Cakir C."/>
            <person name="Carrington J.C."/>
            <person name="Chawner M."/>
            <person name="Conti L."/>
            <person name="Costanzo S."/>
            <person name="Ewan R."/>
            <person name="Fahlgren N."/>
            <person name="Fischbach M.A."/>
            <person name="Fugelstad J."/>
            <person name="Gilroy E.M."/>
            <person name="Gnerre S."/>
            <person name="Green P.J."/>
            <person name="Grenville-Briggs L.J."/>
            <person name="Griffith J."/>
            <person name="Grunwald N.J."/>
            <person name="Horn K."/>
            <person name="Horner N.R."/>
            <person name="Hu C.H."/>
            <person name="Huitema E."/>
            <person name="Jeong D.H."/>
            <person name="Jones A.M."/>
            <person name="Jones J.D."/>
            <person name="Jones R.W."/>
            <person name="Karlsson E.K."/>
            <person name="Kunjeti S.G."/>
            <person name="Lamour K."/>
            <person name="Liu Z."/>
            <person name="Ma L."/>
            <person name="Maclean D."/>
            <person name="Chibucos M.C."/>
            <person name="McDonald H."/>
            <person name="McWalters J."/>
            <person name="Meijer H.J."/>
            <person name="Morgan W."/>
            <person name="Morris P.F."/>
            <person name="Munro C.A."/>
            <person name="O'Neill K."/>
            <person name="Ospina-Giraldo M."/>
            <person name="Pinzon A."/>
            <person name="Pritchard L."/>
            <person name="Ramsahoye B."/>
            <person name="Ren Q."/>
            <person name="Restrepo S."/>
            <person name="Roy S."/>
            <person name="Sadanandom A."/>
            <person name="Savidor A."/>
            <person name="Schornack S."/>
            <person name="Schwartz D.C."/>
            <person name="Schumann U.D."/>
            <person name="Schwessinger B."/>
            <person name="Seyer L."/>
            <person name="Sharpe T."/>
            <person name="Silvar C."/>
            <person name="Song J."/>
            <person name="Studholme D.J."/>
            <person name="Sykes S."/>
            <person name="Thines M."/>
            <person name="van de Vondervoort P.J."/>
            <person name="Phuntumart V."/>
            <person name="Wawra S."/>
            <person name="Weide R."/>
            <person name="Win J."/>
            <person name="Young C."/>
            <person name="Zhou S."/>
            <person name="Fry W."/>
            <person name="Meyers B.C."/>
            <person name="van West P."/>
            <person name="Ristaino J."/>
            <person name="Govers F."/>
            <person name="Birch P.R."/>
            <person name="Whisson S.C."/>
            <person name="Judelson H.S."/>
            <person name="Nusbaum C."/>
        </authorList>
    </citation>
    <scope>NUCLEOTIDE SEQUENCE [LARGE SCALE GENOMIC DNA]</scope>
    <source>
        <strain evidence="14">T30-4</strain>
    </source>
</reference>
<feature type="domain" description="Topoisomerase 6 subunit A/Spo11 TOPRIM" evidence="12">
    <location>
        <begin position="187"/>
        <end position="337"/>
    </location>
</feature>
<evidence type="ECO:0000259" key="11">
    <source>
        <dbReference type="Pfam" id="PF04406"/>
    </source>
</evidence>
<evidence type="ECO:0000256" key="9">
    <source>
        <dbReference type="ARBA" id="ARBA00023235"/>
    </source>
</evidence>
<feature type="domain" description="Spo11/DNA topoisomerase VI subunit A N-terminal" evidence="11">
    <location>
        <begin position="80"/>
        <end position="140"/>
    </location>
</feature>
<dbReference type="VEuPathDB" id="FungiDB:PITG_00175"/>
<dbReference type="SUPFAM" id="SSF56726">
    <property type="entry name" value="DNA topoisomerase IV, alpha subunit"/>
    <property type="match status" value="1"/>
</dbReference>
<dbReference type="GO" id="GO:0005524">
    <property type="term" value="F:ATP binding"/>
    <property type="evidence" value="ECO:0007669"/>
    <property type="project" value="InterPro"/>
</dbReference>
<dbReference type="PANTHER" id="PTHR10848">
    <property type="entry name" value="MEIOTIC RECOMBINATION PROTEIN SPO11"/>
    <property type="match status" value="1"/>
</dbReference>
<dbReference type="OMA" id="IETAGMF"/>
<protein>
    <recommendedName>
        <fullName evidence="4">DNA topoisomerase (ATP-hydrolyzing)</fullName>
        <ecNumber evidence="4">5.6.2.2</ecNumber>
    </recommendedName>
</protein>
<evidence type="ECO:0000256" key="2">
    <source>
        <dbReference type="ARBA" id="ARBA00001946"/>
    </source>
</evidence>
<accession>D0MT30</accession>
<dbReference type="InterPro" id="IPR002815">
    <property type="entry name" value="Spo11/TopoVI_A"/>
</dbReference>
<dbReference type="GeneID" id="9476767"/>
<dbReference type="Gene3D" id="3.40.1360.10">
    <property type="match status" value="1"/>
</dbReference>
<evidence type="ECO:0000256" key="6">
    <source>
        <dbReference type="ARBA" id="ARBA00022842"/>
    </source>
</evidence>
<dbReference type="EMBL" id="DS028118">
    <property type="protein sequence ID" value="EEY57614.1"/>
    <property type="molecule type" value="Genomic_DNA"/>
</dbReference>
<evidence type="ECO:0000313" key="14">
    <source>
        <dbReference type="Proteomes" id="UP000006643"/>
    </source>
</evidence>
<proteinExistence type="inferred from homology"/>
<organism evidence="13 14">
    <name type="scientific">Phytophthora infestans (strain T30-4)</name>
    <name type="common">Potato late blight agent</name>
    <dbReference type="NCBI Taxonomy" id="403677"/>
    <lineage>
        <taxon>Eukaryota</taxon>
        <taxon>Sar</taxon>
        <taxon>Stramenopiles</taxon>
        <taxon>Oomycota</taxon>
        <taxon>Peronosporomycetes</taxon>
        <taxon>Peronosporales</taxon>
        <taxon>Peronosporaceae</taxon>
        <taxon>Phytophthora</taxon>
    </lineage>
</organism>
<comment type="cofactor">
    <cofactor evidence="2">
        <name>Mg(2+)</name>
        <dbReference type="ChEBI" id="CHEBI:18420"/>
    </cofactor>
</comment>
<dbReference type="InterPro" id="IPR036078">
    <property type="entry name" value="Spo11/TopoVI_A_sf"/>
</dbReference>
<keyword evidence="14" id="KW-1185">Reference proteome</keyword>
<evidence type="ECO:0000256" key="7">
    <source>
        <dbReference type="ARBA" id="ARBA00023029"/>
    </source>
</evidence>
<dbReference type="RefSeq" id="XP_002908800.1">
    <property type="nucleotide sequence ID" value="XM_002908754.1"/>
</dbReference>
<evidence type="ECO:0000256" key="4">
    <source>
        <dbReference type="ARBA" id="ARBA00012895"/>
    </source>
</evidence>
<keyword evidence="5" id="KW-0479">Metal-binding</keyword>
<dbReference type="GO" id="GO:0007131">
    <property type="term" value="P:reciprocal meiotic recombination"/>
    <property type="evidence" value="ECO:0007669"/>
    <property type="project" value="TreeGrafter"/>
</dbReference>
<keyword evidence="6" id="KW-0460">Magnesium</keyword>